<proteinExistence type="predicted"/>
<dbReference type="NCBIfam" id="TIGR01764">
    <property type="entry name" value="excise"/>
    <property type="match status" value="1"/>
</dbReference>
<evidence type="ECO:0000313" key="3">
    <source>
        <dbReference type="Proteomes" id="UP000185210"/>
    </source>
</evidence>
<gene>
    <name evidence="2" type="ORF">SAMEA2070301_03934</name>
</gene>
<evidence type="ECO:0000259" key="1">
    <source>
        <dbReference type="Pfam" id="PF12728"/>
    </source>
</evidence>
<dbReference type="EMBL" id="FSHM01000006">
    <property type="protein sequence ID" value="SIB51887.1"/>
    <property type="molecule type" value="Genomic_DNA"/>
</dbReference>
<reference evidence="2 3" key="1">
    <citation type="submission" date="2016-11" db="EMBL/GenBank/DDBJ databases">
        <authorList>
            <consortium name="Pathogen Informatics"/>
        </authorList>
    </citation>
    <scope>NUCLEOTIDE SEQUENCE [LARGE SCALE GENOMIC DNA]</scope>
    <source>
        <strain evidence="2 3">104</strain>
    </source>
</reference>
<protein>
    <submittedName>
        <fullName evidence="2">DNA binding domain, excisionase family</fullName>
    </submittedName>
</protein>
<dbReference type="RefSeq" id="WP_074247983.1">
    <property type="nucleotide sequence ID" value="NZ_CAACXP010000004.1"/>
</dbReference>
<name>A0AB38D2V6_9MYCO</name>
<organism evidence="2 3">
    <name type="scientific">Mycobacteroides abscessus subsp. abscessus</name>
    <dbReference type="NCBI Taxonomy" id="1185650"/>
    <lineage>
        <taxon>Bacteria</taxon>
        <taxon>Bacillati</taxon>
        <taxon>Actinomycetota</taxon>
        <taxon>Actinomycetes</taxon>
        <taxon>Mycobacteriales</taxon>
        <taxon>Mycobacteriaceae</taxon>
        <taxon>Mycobacteroides</taxon>
        <taxon>Mycobacteroides abscessus</taxon>
    </lineage>
</organism>
<dbReference type="GO" id="GO:0003677">
    <property type="term" value="F:DNA binding"/>
    <property type="evidence" value="ECO:0007669"/>
    <property type="project" value="InterPro"/>
</dbReference>
<dbReference type="Proteomes" id="UP000185210">
    <property type="component" value="Unassembled WGS sequence"/>
</dbReference>
<dbReference type="Pfam" id="PF12728">
    <property type="entry name" value="HTH_17"/>
    <property type="match status" value="1"/>
</dbReference>
<accession>A0AB38D2V6</accession>
<feature type="domain" description="Helix-turn-helix" evidence="1">
    <location>
        <begin position="17"/>
        <end position="63"/>
    </location>
</feature>
<dbReference type="AlphaFoldDB" id="A0AB38D2V6"/>
<dbReference type="InterPro" id="IPR010093">
    <property type="entry name" value="SinI_DNA-bd"/>
</dbReference>
<evidence type="ECO:0000313" key="2">
    <source>
        <dbReference type="EMBL" id="SIB51887.1"/>
    </source>
</evidence>
<sequence>MTVTKNPAIEADPDELLGTDVIAAEMGVCTETVRRRIRNNELRAVKLGGEFRVRRRWVNEYIDSSLVVA</sequence>
<comment type="caution">
    <text evidence="2">The sequence shown here is derived from an EMBL/GenBank/DDBJ whole genome shotgun (WGS) entry which is preliminary data.</text>
</comment>
<dbReference type="InterPro" id="IPR041657">
    <property type="entry name" value="HTH_17"/>
</dbReference>